<dbReference type="Pfam" id="PF04542">
    <property type="entry name" value="Sigma70_r2"/>
    <property type="match status" value="1"/>
</dbReference>
<accession>A0A378XRE6</accession>
<comment type="subunit">
    <text evidence="1">Interacts transiently with the RNA polymerase catalytic core formed by RpoA, RpoB, RpoC and RpoZ (2 alpha, 1 beta, 1 beta' and 1 omega subunit) to form the RNA polymerase holoenzyme that can initiate transcription.</text>
</comment>
<keyword evidence="4" id="KW-0240">DNA-directed RNA polymerase</keyword>
<dbReference type="SUPFAM" id="SSF88946">
    <property type="entry name" value="Sigma2 domain of RNA polymerase sigma factors"/>
    <property type="match status" value="1"/>
</dbReference>
<feature type="domain" description="RNA polymerase sigma-70 region 2" evidence="2">
    <location>
        <begin position="26"/>
        <end position="91"/>
    </location>
</feature>
<dbReference type="Gene3D" id="1.10.1740.10">
    <property type="match status" value="1"/>
</dbReference>
<evidence type="ECO:0000256" key="1">
    <source>
        <dbReference type="ARBA" id="ARBA00011344"/>
    </source>
</evidence>
<sequence length="324" mass="36990">MNGGYVLSGKEYGIEQESVDVSLEELYQKYRKYSFAIAYRMLGTVTDAEDVVQDCFVELEHKPLNDIQNPKAYVAKMTMNRCLNLLNSARKQRETYVGQWLPEPLGESADLPADWLERKDMISYAFLVLLEQLKPIERAVFVLREAFQYDYKDIAELLGKSESNCRQLFSRSRRILSSGESAPEAPISPNINNSSRVKLLERFTTAFLAYDVTAMLELLAEQPVFVSDGGGNVHTVMRPMVVRKGVLALLTSRRVLTVLRERDVVHTVINGEVQLAFLKDGEVRETLCLRLAPNGEHIQNFYLMVNPDKLRHIHIRTEEVSVKE</sequence>
<protein>
    <submittedName>
        <fullName evidence="4">DNA-directed RNA polymerase subunit sigma</fullName>
    </submittedName>
</protein>
<dbReference type="NCBIfam" id="TIGR02937">
    <property type="entry name" value="sigma70-ECF"/>
    <property type="match status" value="1"/>
</dbReference>
<dbReference type="Proteomes" id="UP000254400">
    <property type="component" value="Unassembled WGS sequence"/>
</dbReference>
<dbReference type="Pfam" id="PF08281">
    <property type="entry name" value="Sigma70_r4_2"/>
    <property type="match status" value="1"/>
</dbReference>
<dbReference type="SUPFAM" id="SSF88659">
    <property type="entry name" value="Sigma3 and sigma4 domains of RNA polymerase sigma factors"/>
    <property type="match status" value="1"/>
</dbReference>
<dbReference type="InterPro" id="IPR014284">
    <property type="entry name" value="RNA_pol_sigma-70_dom"/>
</dbReference>
<organism evidence="4 5">
    <name type="scientific">Paenibacillus polymyxa</name>
    <name type="common">Bacillus polymyxa</name>
    <dbReference type="NCBI Taxonomy" id="1406"/>
    <lineage>
        <taxon>Bacteria</taxon>
        <taxon>Bacillati</taxon>
        <taxon>Bacillota</taxon>
        <taxon>Bacilli</taxon>
        <taxon>Bacillales</taxon>
        <taxon>Paenibacillaceae</taxon>
        <taxon>Paenibacillus</taxon>
    </lineage>
</organism>
<dbReference type="InterPro" id="IPR007627">
    <property type="entry name" value="RNA_pol_sigma70_r2"/>
</dbReference>
<dbReference type="EMBL" id="UGSC01000001">
    <property type="protein sequence ID" value="SUA63298.1"/>
    <property type="molecule type" value="Genomic_DNA"/>
</dbReference>
<dbReference type="GO" id="GO:0000428">
    <property type="term" value="C:DNA-directed RNA polymerase complex"/>
    <property type="evidence" value="ECO:0007669"/>
    <property type="project" value="UniProtKB-KW"/>
</dbReference>
<gene>
    <name evidence="4" type="ORF">NCTC10343_00614</name>
</gene>
<dbReference type="GO" id="GO:0016987">
    <property type="term" value="F:sigma factor activity"/>
    <property type="evidence" value="ECO:0007669"/>
    <property type="project" value="InterPro"/>
</dbReference>
<dbReference type="InterPro" id="IPR013249">
    <property type="entry name" value="RNA_pol_sigma70_r4_t2"/>
</dbReference>
<dbReference type="GO" id="GO:0003677">
    <property type="term" value="F:DNA binding"/>
    <property type="evidence" value="ECO:0007669"/>
    <property type="project" value="InterPro"/>
</dbReference>
<dbReference type="InterPro" id="IPR052704">
    <property type="entry name" value="ECF_Sigma-70_Domain"/>
</dbReference>
<dbReference type="PANTHER" id="PTHR30173">
    <property type="entry name" value="SIGMA 19 FACTOR"/>
    <property type="match status" value="1"/>
</dbReference>
<keyword evidence="4" id="KW-0804">Transcription</keyword>
<dbReference type="PANTHER" id="PTHR30173:SF36">
    <property type="entry name" value="ECF RNA POLYMERASE SIGMA FACTOR SIGJ"/>
    <property type="match status" value="1"/>
</dbReference>
<dbReference type="InterPro" id="IPR036388">
    <property type="entry name" value="WH-like_DNA-bd_sf"/>
</dbReference>
<feature type="domain" description="RNA polymerase sigma factor 70 region 4 type 2" evidence="3">
    <location>
        <begin position="126"/>
        <end position="174"/>
    </location>
</feature>
<evidence type="ECO:0000259" key="3">
    <source>
        <dbReference type="Pfam" id="PF08281"/>
    </source>
</evidence>
<dbReference type="Gene3D" id="1.10.10.10">
    <property type="entry name" value="Winged helix-like DNA-binding domain superfamily/Winged helix DNA-binding domain"/>
    <property type="match status" value="1"/>
</dbReference>
<dbReference type="SUPFAM" id="SSF54427">
    <property type="entry name" value="NTF2-like"/>
    <property type="match status" value="1"/>
</dbReference>
<evidence type="ECO:0000259" key="2">
    <source>
        <dbReference type="Pfam" id="PF04542"/>
    </source>
</evidence>
<dbReference type="AlphaFoldDB" id="A0A378XRE6"/>
<dbReference type="InterPro" id="IPR013325">
    <property type="entry name" value="RNA_pol_sigma_r2"/>
</dbReference>
<evidence type="ECO:0000313" key="5">
    <source>
        <dbReference type="Proteomes" id="UP000254400"/>
    </source>
</evidence>
<evidence type="ECO:0000313" key="4">
    <source>
        <dbReference type="EMBL" id="SUA63298.1"/>
    </source>
</evidence>
<dbReference type="GO" id="GO:0006352">
    <property type="term" value="P:DNA-templated transcription initiation"/>
    <property type="evidence" value="ECO:0007669"/>
    <property type="project" value="InterPro"/>
</dbReference>
<dbReference type="InterPro" id="IPR013324">
    <property type="entry name" value="RNA_pol_sigma_r3/r4-like"/>
</dbReference>
<reference evidence="4 5" key="1">
    <citation type="submission" date="2018-06" db="EMBL/GenBank/DDBJ databases">
        <authorList>
            <consortium name="Pathogen Informatics"/>
            <person name="Doyle S."/>
        </authorList>
    </citation>
    <scope>NUCLEOTIDE SEQUENCE [LARGE SCALE GENOMIC DNA]</scope>
    <source>
        <strain evidence="4 5">NCTC10343</strain>
    </source>
</reference>
<proteinExistence type="predicted"/>
<dbReference type="InterPro" id="IPR032710">
    <property type="entry name" value="NTF2-like_dom_sf"/>
</dbReference>
<name>A0A378XRE6_PAEPO</name>